<feature type="region of interest" description="Disordered" evidence="1">
    <location>
        <begin position="1"/>
        <end position="73"/>
    </location>
</feature>
<comment type="caution">
    <text evidence="2">The sequence shown here is derived from an EMBL/GenBank/DDBJ whole genome shotgun (WGS) entry which is preliminary data.</text>
</comment>
<evidence type="ECO:0000313" key="2">
    <source>
        <dbReference type="EMBL" id="GGH85651.1"/>
    </source>
</evidence>
<dbReference type="AlphaFoldDB" id="A0A8J3EMT0"/>
<name>A0A8J3EMT0_9BACL</name>
<gene>
    <name evidence="2" type="ORF">GCM10007096_31540</name>
</gene>
<evidence type="ECO:0000313" key="3">
    <source>
        <dbReference type="Proteomes" id="UP000656813"/>
    </source>
</evidence>
<organism evidence="2 3">
    <name type="scientific">Pullulanibacillus pueri</name>
    <dbReference type="NCBI Taxonomy" id="1437324"/>
    <lineage>
        <taxon>Bacteria</taxon>
        <taxon>Bacillati</taxon>
        <taxon>Bacillota</taxon>
        <taxon>Bacilli</taxon>
        <taxon>Bacillales</taxon>
        <taxon>Sporolactobacillaceae</taxon>
        <taxon>Pullulanibacillus</taxon>
    </lineage>
</organism>
<protein>
    <submittedName>
        <fullName evidence="2">Uncharacterized protein</fullName>
    </submittedName>
</protein>
<keyword evidence="3" id="KW-1185">Reference proteome</keyword>
<feature type="compositionally biased region" description="Basic and acidic residues" evidence="1">
    <location>
        <begin position="1"/>
        <end position="48"/>
    </location>
</feature>
<evidence type="ECO:0000256" key="1">
    <source>
        <dbReference type="SAM" id="MobiDB-lite"/>
    </source>
</evidence>
<dbReference type="Proteomes" id="UP000656813">
    <property type="component" value="Unassembled WGS sequence"/>
</dbReference>
<reference evidence="2" key="2">
    <citation type="submission" date="2020-09" db="EMBL/GenBank/DDBJ databases">
        <authorList>
            <person name="Sun Q."/>
            <person name="Zhou Y."/>
        </authorList>
    </citation>
    <scope>NUCLEOTIDE SEQUENCE</scope>
    <source>
        <strain evidence="2">CGMCC 1.12777</strain>
    </source>
</reference>
<sequence length="73" mass="8165">MGLATNKREAEPPEKKLKLSKSALKDGDAARKELSTNKRTTEPPERKLKLTKGAQKMVPPPRNEASYHQKHSS</sequence>
<dbReference type="EMBL" id="BMFV01000027">
    <property type="protein sequence ID" value="GGH85651.1"/>
    <property type="molecule type" value="Genomic_DNA"/>
</dbReference>
<accession>A0A8J3EMT0</accession>
<reference evidence="2" key="1">
    <citation type="journal article" date="2014" name="Int. J. Syst. Evol. Microbiol.">
        <title>Complete genome sequence of Corynebacterium casei LMG S-19264T (=DSM 44701T), isolated from a smear-ripened cheese.</title>
        <authorList>
            <consortium name="US DOE Joint Genome Institute (JGI-PGF)"/>
            <person name="Walter F."/>
            <person name="Albersmeier A."/>
            <person name="Kalinowski J."/>
            <person name="Ruckert C."/>
        </authorList>
    </citation>
    <scope>NUCLEOTIDE SEQUENCE</scope>
    <source>
        <strain evidence="2">CGMCC 1.12777</strain>
    </source>
</reference>
<proteinExistence type="predicted"/>